<dbReference type="GO" id="GO:0016987">
    <property type="term" value="F:sigma factor activity"/>
    <property type="evidence" value="ECO:0007669"/>
    <property type="project" value="UniProtKB-KW"/>
</dbReference>
<dbReference type="Gene3D" id="1.10.1740.10">
    <property type="match status" value="1"/>
</dbReference>
<sequence length="184" mass="22116">MARVDYSELVEAIQNGDDSTANRLLDELMPRIVDYLVVTMSADRNEARECTQEVFTEVYDRIRKDKIREHKYIFRYITLSVKNEYVRYKKYQHRFAAPDEAYDQAEPAEQIRNLVDEERMQHLEECLYELDRESRSLIQYMLKHPDKSSKEYADHFNISSGNVRIRKSRILNILHHCYKRKSSK</sequence>
<dbReference type="PANTHER" id="PTHR43133:SF51">
    <property type="entry name" value="RNA POLYMERASE SIGMA FACTOR"/>
    <property type="match status" value="1"/>
</dbReference>
<dbReference type="AlphaFoldDB" id="A0A2N0VFV6"/>
<keyword evidence="4" id="KW-0804">Transcription</keyword>
<accession>A0A2N0VFV6</accession>
<dbReference type="InterPro" id="IPR013324">
    <property type="entry name" value="RNA_pol_sigma_r3/r4-like"/>
</dbReference>
<evidence type="ECO:0000313" key="5">
    <source>
        <dbReference type="EMBL" id="PKD43071.1"/>
    </source>
</evidence>
<protein>
    <submittedName>
        <fullName evidence="5">Sigma-70 family RNA polymerase sigma factor</fullName>
    </submittedName>
</protein>
<dbReference type="SUPFAM" id="SSF88946">
    <property type="entry name" value="Sigma2 domain of RNA polymerase sigma factors"/>
    <property type="match status" value="1"/>
</dbReference>
<keyword evidence="6" id="KW-1185">Reference proteome</keyword>
<dbReference type="InterPro" id="IPR036388">
    <property type="entry name" value="WH-like_DNA-bd_sf"/>
</dbReference>
<gene>
    <name evidence="5" type="ORF">CWD77_10580</name>
</gene>
<comment type="similarity">
    <text evidence="1">Belongs to the sigma-70 factor family. ECF subfamily.</text>
</comment>
<dbReference type="RefSeq" id="WP_101073545.1">
    <property type="nucleotide sequence ID" value="NZ_PISP01000003.1"/>
</dbReference>
<comment type="caution">
    <text evidence="5">The sequence shown here is derived from an EMBL/GenBank/DDBJ whole genome shotgun (WGS) entry which is preliminary data.</text>
</comment>
<keyword evidence="3" id="KW-0731">Sigma factor</keyword>
<evidence type="ECO:0000313" key="6">
    <source>
        <dbReference type="Proteomes" id="UP000233398"/>
    </source>
</evidence>
<dbReference type="GO" id="GO:0006352">
    <property type="term" value="P:DNA-templated transcription initiation"/>
    <property type="evidence" value="ECO:0007669"/>
    <property type="project" value="InterPro"/>
</dbReference>
<keyword evidence="2" id="KW-0805">Transcription regulation</keyword>
<reference evidence="5 6" key="1">
    <citation type="submission" date="2017-11" db="EMBL/GenBank/DDBJ databases">
        <title>Rhodohalobacter 15182 sp. nov., isolated from a salt lake.</title>
        <authorList>
            <person name="Han S."/>
        </authorList>
    </citation>
    <scope>NUCLEOTIDE SEQUENCE [LARGE SCALE GENOMIC DNA]</scope>
    <source>
        <strain evidence="5 6">15182</strain>
    </source>
</reference>
<name>A0A2N0VFV6_9BACT</name>
<proteinExistence type="inferred from homology"/>
<dbReference type="Proteomes" id="UP000233398">
    <property type="component" value="Unassembled WGS sequence"/>
</dbReference>
<dbReference type="Gene3D" id="1.10.10.10">
    <property type="entry name" value="Winged helix-like DNA-binding domain superfamily/Winged helix DNA-binding domain"/>
    <property type="match status" value="1"/>
</dbReference>
<dbReference type="SUPFAM" id="SSF88659">
    <property type="entry name" value="Sigma3 and sigma4 domains of RNA polymerase sigma factors"/>
    <property type="match status" value="1"/>
</dbReference>
<dbReference type="OrthoDB" id="1523611at2"/>
<evidence type="ECO:0000256" key="4">
    <source>
        <dbReference type="ARBA" id="ARBA00023163"/>
    </source>
</evidence>
<dbReference type="EMBL" id="PISP01000003">
    <property type="protein sequence ID" value="PKD43071.1"/>
    <property type="molecule type" value="Genomic_DNA"/>
</dbReference>
<evidence type="ECO:0000256" key="2">
    <source>
        <dbReference type="ARBA" id="ARBA00023015"/>
    </source>
</evidence>
<dbReference type="PANTHER" id="PTHR43133">
    <property type="entry name" value="RNA POLYMERASE ECF-TYPE SIGMA FACTO"/>
    <property type="match status" value="1"/>
</dbReference>
<evidence type="ECO:0000256" key="1">
    <source>
        <dbReference type="ARBA" id="ARBA00010641"/>
    </source>
</evidence>
<organism evidence="5 6">
    <name type="scientific">Rhodohalobacter barkolensis</name>
    <dbReference type="NCBI Taxonomy" id="2053187"/>
    <lineage>
        <taxon>Bacteria</taxon>
        <taxon>Pseudomonadati</taxon>
        <taxon>Balneolota</taxon>
        <taxon>Balneolia</taxon>
        <taxon>Balneolales</taxon>
        <taxon>Balneolaceae</taxon>
        <taxon>Rhodohalobacter</taxon>
    </lineage>
</organism>
<evidence type="ECO:0000256" key="3">
    <source>
        <dbReference type="ARBA" id="ARBA00023082"/>
    </source>
</evidence>
<dbReference type="InterPro" id="IPR013325">
    <property type="entry name" value="RNA_pol_sigma_r2"/>
</dbReference>
<dbReference type="InterPro" id="IPR039425">
    <property type="entry name" value="RNA_pol_sigma-70-like"/>
</dbReference>